<keyword evidence="2" id="KW-1133">Transmembrane helix</keyword>
<reference evidence="3" key="1">
    <citation type="submission" date="2021-03" db="EMBL/GenBank/DDBJ databases">
        <authorList>
            <person name="Bekaert M."/>
        </authorList>
    </citation>
    <scope>NUCLEOTIDE SEQUENCE</scope>
</reference>
<feature type="compositionally biased region" description="Polar residues" evidence="1">
    <location>
        <begin position="570"/>
        <end position="580"/>
    </location>
</feature>
<evidence type="ECO:0000313" key="4">
    <source>
        <dbReference type="Proteomes" id="UP000683360"/>
    </source>
</evidence>
<sequence length="888" mass="102465">MAETSRFASLEPDDLTKILNDRDSKNTKNVIGVSKRIIGDYLLEKDGLYKTIQDLDQATTEDVVKTLRQFYVEVRKTDGTLYAKKSLITLRFGLQKHFVETRKEDIINNEEYKAANDMFKAMMVAMKKEGKANVNHKEPICPEDLQKLYKHEQFSLNTPEALQKRVFFEYLYYFCNRGRENIRDVQRDDFELKRDAKGLRYVRVKVVRQTKNHRGDDFTDVDDKDGRMYEIPGIHKLLCDQGVQDLHVTITTGLSCKKCMYLAFIVCVGKTSRDKLILYRVEIITLPSHEHNTPVHTVPHFLDFVTLVAAVGLLCDLTILLYNVLVLNFIFIMDTPRVTRRNSTQTKTPDEVRSRLFTHDSGIRELPSPWASTGVRMGRSQFRPRRQNGEPTLATNEVDQRAFSMRDDGSDDEPEGNGWGRFWLWWISFLIMVCGCIAFAWVNFPENRAVQISQEYAMKGLLAIIAVMVGMILVKVMWRSCKRDQSRRKGYHMPSYQEMPYDEDENRDDAVYRGQDPLTWSSRCPEVKARASEVDSLSPNYWCEPGSPTGNLDCTFEERQTMPDHKKSPTNRQHISQEPTYQDGHGPDVIAESDQARSSRVEPEPSVVSRAVHVQEYPVRRTFSGANSDVWNEFLQYFENLAELNSWRPEKSRRVLLSTLRGQAETFAYGTPLVIQRDYDRLKRKMGDRFGHTAMKEKYIAEAKLRKRQPGESLRDFGQALEDLYRRAYPDNPDIVEENAIKAFLDKCGQSDDFRLAVKRTRPRTLQGAVINAMQEECLRVGEKELAKDKPVNRNVYEVAGRGNRMEMINNAGESPREDVASRGNRGYGYGAHHRSYPPEQNRGYRSRPYNRQFGRGGRTDFARIRDRPETSNPNVEPTGDSGMKPLN</sequence>
<keyword evidence="4" id="KW-1185">Reference proteome</keyword>
<feature type="transmembrane region" description="Helical" evidence="2">
    <location>
        <begin position="423"/>
        <end position="444"/>
    </location>
</feature>
<feature type="region of interest" description="Disordered" evidence="1">
    <location>
        <begin position="560"/>
        <end position="604"/>
    </location>
</feature>
<organism evidence="3 4">
    <name type="scientific">Mytilus edulis</name>
    <name type="common">Blue mussel</name>
    <dbReference type="NCBI Taxonomy" id="6550"/>
    <lineage>
        <taxon>Eukaryota</taxon>
        <taxon>Metazoa</taxon>
        <taxon>Spiralia</taxon>
        <taxon>Lophotrochozoa</taxon>
        <taxon>Mollusca</taxon>
        <taxon>Bivalvia</taxon>
        <taxon>Autobranchia</taxon>
        <taxon>Pteriomorphia</taxon>
        <taxon>Mytilida</taxon>
        <taxon>Mytiloidea</taxon>
        <taxon>Mytilidae</taxon>
        <taxon>Mytilinae</taxon>
        <taxon>Mytilus</taxon>
    </lineage>
</organism>
<keyword evidence="2" id="KW-0472">Membrane</keyword>
<feature type="region of interest" description="Disordered" evidence="1">
    <location>
        <begin position="809"/>
        <end position="888"/>
    </location>
</feature>
<feature type="transmembrane region" description="Helical" evidence="2">
    <location>
        <begin position="456"/>
        <end position="478"/>
    </location>
</feature>
<protein>
    <submittedName>
        <fullName evidence="3">Uncharacterized protein</fullName>
    </submittedName>
</protein>
<evidence type="ECO:0000313" key="3">
    <source>
        <dbReference type="EMBL" id="CAG2252345.1"/>
    </source>
</evidence>
<dbReference type="InterPro" id="IPR052787">
    <property type="entry name" value="MAVS"/>
</dbReference>
<accession>A0A8S3V4T8</accession>
<name>A0A8S3V4T8_MYTED</name>
<dbReference type="Proteomes" id="UP000683360">
    <property type="component" value="Unassembled WGS sequence"/>
</dbReference>
<feature type="compositionally biased region" description="Basic and acidic residues" evidence="1">
    <location>
        <begin position="594"/>
        <end position="603"/>
    </location>
</feature>
<dbReference type="PANTHER" id="PTHR21446:SF12">
    <property type="entry name" value="POTASSIUM CHANNEL TETRAMERIZATION DOMAIN CONTAINING 1"/>
    <property type="match status" value="1"/>
</dbReference>
<dbReference type="PANTHER" id="PTHR21446">
    <property type="entry name" value="DUF3504 DOMAIN-CONTAINING PROTEIN"/>
    <property type="match status" value="1"/>
</dbReference>
<proteinExistence type="predicted"/>
<feature type="compositionally biased region" description="Basic and acidic residues" evidence="1">
    <location>
        <begin position="858"/>
        <end position="870"/>
    </location>
</feature>
<evidence type="ECO:0000256" key="2">
    <source>
        <dbReference type="SAM" id="Phobius"/>
    </source>
</evidence>
<gene>
    <name evidence="3" type="ORF">MEDL_63913</name>
</gene>
<dbReference type="EMBL" id="CAJPWZ010003116">
    <property type="protein sequence ID" value="CAG2252345.1"/>
    <property type="molecule type" value="Genomic_DNA"/>
</dbReference>
<keyword evidence="2" id="KW-0812">Transmembrane</keyword>
<evidence type="ECO:0000256" key="1">
    <source>
        <dbReference type="SAM" id="MobiDB-lite"/>
    </source>
</evidence>
<dbReference type="AlphaFoldDB" id="A0A8S3V4T8"/>
<dbReference type="OrthoDB" id="6170298at2759"/>
<comment type="caution">
    <text evidence="3">The sequence shown here is derived from an EMBL/GenBank/DDBJ whole genome shotgun (WGS) entry which is preliminary data.</text>
</comment>
<feature type="transmembrane region" description="Helical" evidence="2">
    <location>
        <begin position="304"/>
        <end position="331"/>
    </location>
</feature>